<gene>
    <name evidence="10" type="ORF">SP90_08650</name>
</gene>
<dbReference type="RefSeq" id="WP_066854594.1">
    <property type="nucleotide sequence ID" value="NZ_JXMS01000012.1"/>
</dbReference>
<feature type="transmembrane region" description="Helical" evidence="8">
    <location>
        <begin position="15"/>
        <end position="38"/>
    </location>
</feature>
<feature type="transmembrane region" description="Helical" evidence="8">
    <location>
        <begin position="80"/>
        <end position="101"/>
    </location>
</feature>
<dbReference type="PANTHER" id="PTHR43848:SF2">
    <property type="entry name" value="PUTRESCINE TRANSPORT SYSTEM PERMEASE PROTEIN POTI"/>
    <property type="match status" value="1"/>
</dbReference>
<dbReference type="PANTHER" id="PTHR43848">
    <property type="entry name" value="PUTRESCINE TRANSPORT SYSTEM PERMEASE PROTEIN POTI"/>
    <property type="match status" value="1"/>
</dbReference>
<evidence type="ECO:0000313" key="11">
    <source>
        <dbReference type="Proteomes" id="UP000091979"/>
    </source>
</evidence>
<sequence>MIRSLPNPRWYKSGYSIFVACFFIFLFAPLLVTCVLAFNNSNFPSLPWYGATLDWFFANTPDRVGIFHDANNLRSIMTSIQTAFFVSILSVTVGTCAAFLFEQEDFRFKQQLYFIMLAPLVIPGVILGISLLLASNTAGMYFEDSFGLDVPLFRPGFWLVVVGQFSFITTFVTLLISARLKKFDRTLEEAALNLGATRFEVIWHITLRFLRPAIVSGLAVSFLMSFENFNTTLFLVGSEPTLPINLYLQVRDGSTPVINAISLLLMLGTSVFIAINLLASKKSAES</sequence>
<feature type="transmembrane region" description="Helical" evidence="8">
    <location>
        <begin position="213"/>
        <end position="237"/>
    </location>
</feature>
<dbReference type="Pfam" id="PF00528">
    <property type="entry name" value="BPD_transp_1"/>
    <property type="match status" value="1"/>
</dbReference>
<evidence type="ECO:0000256" key="4">
    <source>
        <dbReference type="ARBA" id="ARBA00022475"/>
    </source>
</evidence>
<evidence type="ECO:0000256" key="1">
    <source>
        <dbReference type="ARBA" id="ARBA00004651"/>
    </source>
</evidence>
<organism evidence="10 11">
    <name type="scientific">Halodesulfovibrio spirochaetisodalis</name>
    <dbReference type="NCBI Taxonomy" id="1560234"/>
    <lineage>
        <taxon>Bacteria</taxon>
        <taxon>Pseudomonadati</taxon>
        <taxon>Thermodesulfobacteriota</taxon>
        <taxon>Desulfovibrionia</taxon>
        <taxon>Desulfovibrionales</taxon>
        <taxon>Desulfovibrionaceae</taxon>
        <taxon>Halodesulfovibrio</taxon>
    </lineage>
</organism>
<dbReference type="AlphaFoldDB" id="A0A1B7XD30"/>
<name>A0A1B7XD30_9BACT</name>
<keyword evidence="7 8" id="KW-0472">Membrane</keyword>
<proteinExistence type="inferred from homology"/>
<dbReference type="Gene3D" id="1.10.3720.10">
    <property type="entry name" value="MetI-like"/>
    <property type="match status" value="1"/>
</dbReference>
<dbReference type="STRING" id="1560234.SP90_08650"/>
<evidence type="ECO:0000256" key="6">
    <source>
        <dbReference type="ARBA" id="ARBA00022989"/>
    </source>
</evidence>
<evidence type="ECO:0000259" key="9">
    <source>
        <dbReference type="PROSITE" id="PS50928"/>
    </source>
</evidence>
<accession>A0A1B7XD30</accession>
<protein>
    <submittedName>
        <fullName evidence="10">ABC transporter permease</fullName>
    </submittedName>
</protein>
<comment type="caution">
    <text evidence="10">The sequence shown here is derived from an EMBL/GenBank/DDBJ whole genome shotgun (WGS) entry which is preliminary data.</text>
</comment>
<dbReference type="OrthoDB" id="9809681at2"/>
<keyword evidence="6 8" id="KW-1133">Transmembrane helix</keyword>
<evidence type="ECO:0000256" key="7">
    <source>
        <dbReference type="ARBA" id="ARBA00023136"/>
    </source>
</evidence>
<keyword evidence="5 8" id="KW-0812">Transmembrane</keyword>
<dbReference type="PATRIC" id="fig|1560234.3.peg.553"/>
<dbReference type="InterPro" id="IPR051789">
    <property type="entry name" value="Bact_Polyamine_Transport"/>
</dbReference>
<evidence type="ECO:0000256" key="8">
    <source>
        <dbReference type="RuleBase" id="RU363032"/>
    </source>
</evidence>
<comment type="subcellular location">
    <subcellularLocation>
        <location evidence="1 8">Cell membrane</location>
        <topology evidence="1 8">Multi-pass membrane protein</topology>
    </subcellularLocation>
</comment>
<evidence type="ECO:0000256" key="2">
    <source>
        <dbReference type="ARBA" id="ARBA00007069"/>
    </source>
</evidence>
<dbReference type="InterPro" id="IPR035906">
    <property type="entry name" value="MetI-like_sf"/>
</dbReference>
<dbReference type="InterPro" id="IPR000515">
    <property type="entry name" value="MetI-like"/>
</dbReference>
<reference evidence="10 11" key="1">
    <citation type="submission" date="2015-01" db="EMBL/GenBank/DDBJ databases">
        <title>Desulfovibrio sp. JC271 draft genome sequence.</title>
        <authorList>
            <person name="Shivani Y."/>
            <person name="Subhash Y."/>
            <person name="Sasikala C."/>
            <person name="Ramana C.V."/>
        </authorList>
    </citation>
    <scope>NUCLEOTIDE SEQUENCE [LARGE SCALE GENOMIC DNA]</scope>
    <source>
        <strain evidence="10 11">JC271</strain>
    </source>
</reference>
<dbReference type="Proteomes" id="UP000091979">
    <property type="component" value="Unassembled WGS sequence"/>
</dbReference>
<evidence type="ECO:0000256" key="3">
    <source>
        <dbReference type="ARBA" id="ARBA00022448"/>
    </source>
</evidence>
<dbReference type="CDD" id="cd06261">
    <property type="entry name" value="TM_PBP2"/>
    <property type="match status" value="1"/>
</dbReference>
<comment type="similarity">
    <text evidence="2">Belongs to the binding-protein-dependent transport system permease family. CysTW subfamily.</text>
</comment>
<evidence type="ECO:0000256" key="5">
    <source>
        <dbReference type="ARBA" id="ARBA00022692"/>
    </source>
</evidence>
<dbReference type="GO" id="GO:0055085">
    <property type="term" value="P:transmembrane transport"/>
    <property type="evidence" value="ECO:0007669"/>
    <property type="project" value="InterPro"/>
</dbReference>
<keyword evidence="4" id="KW-1003">Cell membrane</keyword>
<dbReference type="GO" id="GO:0005886">
    <property type="term" value="C:plasma membrane"/>
    <property type="evidence" value="ECO:0007669"/>
    <property type="project" value="UniProtKB-SubCell"/>
</dbReference>
<feature type="transmembrane region" description="Helical" evidence="8">
    <location>
        <begin position="155"/>
        <end position="176"/>
    </location>
</feature>
<dbReference type="EMBL" id="JXMS01000012">
    <property type="protein sequence ID" value="OBQ51892.1"/>
    <property type="molecule type" value="Genomic_DNA"/>
</dbReference>
<dbReference type="SUPFAM" id="SSF161098">
    <property type="entry name" value="MetI-like"/>
    <property type="match status" value="1"/>
</dbReference>
<feature type="transmembrane region" description="Helical" evidence="8">
    <location>
        <begin position="113"/>
        <end position="135"/>
    </location>
</feature>
<keyword evidence="11" id="KW-1185">Reference proteome</keyword>
<evidence type="ECO:0000313" key="10">
    <source>
        <dbReference type="EMBL" id="OBQ51892.1"/>
    </source>
</evidence>
<dbReference type="PROSITE" id="PS50928">
    <property type="entry name" value="ABC_TM1"/>
    <property type="match status" value="1"/>
</dbReference>
<keyword evidence="3 8" id="KW-0813">Transport</keyword>
<feature type="transmembrane region" description="Helical" evidence="8">
    <location>
        <begin position="257"/>
        <end position="279"/>
    </location>
</feature>
<feature type="domain" description="ABC transmembrane type-1" evidence="9">
    <location>
        <begin position="76"/>
        <end position="276"/>
    </location>
</feature>